<keyword evidence="4" id="KW-1185">Reference proteome</keyword>
<feature type="coiled-coil region" evidence="1">
    <location>
        <begin position="231"/>
        <end position="261"/>
    </location>
</feature>
<dbReference type="AlphaFoldDB" id="A0A0D7AK27"/>
<evidence type="ECO:0000256" key="1">
    <source>
        <dbReference type="SAM" id="Coils"/>
    </source>
</evidence>
<feature type="region of interest" description="Disordered" evidence="2">
    <location>
        <begin position="638"/>
        <end position="735"/>
    </location>
</feature>
<evidence type="ECO:0000313" key="4">
    <source>
        <dbReference type="Proteomes" id="UP000054144"/>
    </source>
</evidence>
<evidence type="ECO:0000256" key="2">
    <source>
        <dbReference type="SAM" id="MobiDB-lite"/>
    </source>
</evidence>
<sequence length="745" mass="83283">MFLHASRDSARGDERVPDPRVYMTARFVDYTVHDSHIMLRAAVQGFSQCLSGAVASQLLMAYTNHNTGRGDSEDYGRTIRAGRPCHMVPSPVGMSNRFILPIEDSSRWRWTHLPDMATWPPLSYSNGPPRFSKVDRNPPAPTHSSDLYVENKRLQEEKQHLLNEIAALRRVKKLRANLRRMMTRFNDLTGDAGVIQIGDSSQDTGVYMDSDDEDMHMADPNDNAPPGCVSLASYDRLHARLQHALRELKQATAARRSAEEKWEEAEFSKYYVVAACFVSGQQLAVLSAPRVRPANTAKRPGLSYAAKKECLLAGAERCQRLNTAINDLLADITTRTKEIAEEFDVKPRWVQDQIYYSGQHVLTKRDGNAYNAFIHFKNQALTEEGEQTTHGIVELAEHYAEEYEQLTAAEKEELVHRHKEEKEGQLSTRKNTGPLKTNDLFAHCHIIMDIFSGLKRRVGIEGFFVIVSSDVTCPIEPYWYFTSPHLEDYLPIAMRKWQTRHVGQLLQAFAMAGCDVMALNGRSAAEKCKFLKRDIVLRMNRALVEASGVETANMEYVQYERKIVQDLGIVLEGWPLEEPLTRPSALGSLLGKLEKLRNALIEGTCNFRKISAEEKAQRYQEWCGRIASGEVIEKLRKERSDKGMAKGPRVPTDNQDNDDSSSSSDDGNDDDDARPPTSTSSPIVGPPTTAPSANKRRKTASGISKASRRKTKANVTSSGGVNMVSTAPDGNGSSFSVFRVPMSGV</sequence>
<proteinExistence type="predicted"/>
<reference evidence="3 4" key="1">
    <citation type="journal article" date="2015" name="Fungal Genet. Biol.">
        <title>Evolution of novel wood decay mechanisms in Agaricales revealed by the genome sequences of Fistulina hepatica and Cylindrobasidium torrendii.</title>
        <authorList>
            <person name="Floudas D."/>
            <person name="Held B.W."/>
            <person name="Riley R."/>
            <person name="Nagy L.G."/>
            <person name="Koehler G."/>
            <person name="Ransdell A.S."/>
            <person name="Younus H."/>
            <person name="Chow J."/>
            <person name="Chiniquy J."/>
            <person name="Lipzen A."/>
            <person name="Tritt A."/>
            <person name="Sun H."/>
            <person name="Haridas S."/>
            <person name="LaButti K."/>
            <person name="Ohm R.A."/>
            <person name="Kues U."/>
            <person name="Blanchette R.A."/>
            <person name="Grigoriev I.V."/>
            <person name="Minto R.E."/>
            <person name="Hibbett D.S."/>
        </authorList>
    </citation>
    <scope>NUCLEOTIDE SEQUENCE [LARGE SCALE GENOMIC DNA]</scope>
    <source>
        <strain evidence="3 4">ATCC 64428</strain>
    </source>
</reference>
<dbReference type="Proteomes" id="UP000054144">
    <property type="component" value="Unassembled WGS sequence"/>
</dbReference>
<protein>
    <submittedName>
        <fullName evidence="3">Uncharacterized protein</fullName>
    </submittedName>
</protein>
<evidence type="ECO:0000313" key="3">
    <source>
        <dbReference type="EMBL" id="KIY50690.1"/>
    </source>
</evidence>
<name>A0A0D7AK27_9AGAR</name>
<keyword evidence="1" id="KW-0175">Coiled coil</keyword>
<accession>A0A0D7AK27</accession>
<feature type="coiled-coil region" evidence="1">
    <location>
        <begin position="144"/>
        <end position="171"/>
    </location>
</feature>
<feature type="compositionally biased region" description="Polar residues" evidence="2">
    <location>
        <begin position="713"/>
        <end position="725"/>
    </location>
</feature>
<organism evidence="3 4">
    <name type="scientific">Fistulina hepatica ATCC 64428</name>
    <dbReference type="NCBI Taxonomy" id="1128425"/>
    <lineage>
        <taxon>Eukaryota</taxon>
        <taxon>Fungi</taxon>
        <taxon>Dikarya</taxon>
        <taxon>Basidiomycota</taxon>
        <taxon>Agaricomycotina</taxon>
        <taxon>Agaricomycetes</taxon>
        <taxon>Agaricomycetidae</taxon>
        <taxon>Agaricales</taxon>
        <taxon>Fistulinaceae</taxon>
        <taxon>Fistulina</taxon>
    </lineage>
</organism>
<gene>
    <name evidence="3" type="ORF">FISHEDRAFT_71728</name>
</gene>
<dbReference type="OrthoDB" id="3048720at2759"/>
<dbReference type="EMBL" id="KN881675">
    <property type="protein sequence ID" value="KIY50690.1"/>
    <property type="molecule type" value="Genomic_DNA"/>
</dbReference>